<gene>
    <name evidence="2" type="ORF">BJP34_07630</name>
</gene>
<sequence>MKKPEFISKVFLFIVLVLMTSTLFVDFNEDRYKKGLNLKEEEYVADFSKHKQELLDSKKGTNFIYSLTVTFVGLLIIIGGYETLIFIISLQIKKVIHSTVSIESKSLLTIDDMEHLTGLSKSYLKHAIEKGEIKVKKIQKSDLANVKVKRSELDKFVDEQF</sequence>
<evidence type="ECO:0000313" key="3">
    <source>
        <dbReference type="Proteomes" id="UP000177870"/>
    </source>
</evidence>
<evidence type="ECO:0008006" key="4">
    <source>
        <dbReference type="Google" id="ProtNLM"/>
    </source>
</evidence>
<evidence type="ECO:0000256" key="1">
    <source>
        <dbReference type="SAM" id="Phobius"/>
    </source>
</evidence>
<feature type="transmembrane region" description="Helical" evidence="1">
    <location>
        <begin position="7"/>
        <end position="25"/>
    </location>
</feature>
<keyword evidence="1" id="KW-0472">Membrane</keyword>
<keyword evidence="1" id="KW-1133">Transmembrane helix</keyword>
<feature type="transmembrane region" description="Helical" evidence="1">
    <location>
        <begin position="63"/>
        <end position="88"/>
    </location>
</feature>
<dbReference type="OrthoDB" id="10000033at2"/>
<protein>
    <recommendedName>
        <fullName evidence="4">Helix-turn-helix domain-containing protein</fullName>
    </recommendedName>
</protein>
<proteinExistence type="predicted"/>
<dbReference type="RefSeq" id="WP_070391828.1">
    <property type="nucleotide sequence ID" value="NZ_CP017599.1"/>
</dbReference>
<evidence type="ECO:0000313" key="2">
    <source>
        <dbReference type="EMBL" id="AOW99344.1"/>
    </source>
</evidence>
<name>A0A1D8TP13_9CYAN</name>
<accession>A0A1D8TP13</accession>
<reference evidence="3" key="1">
    <citation type="submission" date="2016-10" db="EMBL/GenBank/DDBJ databases">
        <title>Comparative genomics uncovers the prolific and rare metabolic potential of the cyanobacterial genus Moorea.</title>
        <authorList>
            <person name="Leao T."/>
            <person name="Castelao G."/>
            <person name="Korobeynikov A."/>
            <person name="Monroe E.A."/>
            <person name="Podell S."/>
            <person name="Glukhov E."/>
            <person name="Allen E."/>
            <person name="Gerwick W.H."/>
            <person name="Gerwick L."/>
        </authorList>
    </citation>
    <scope>NUCLEOTIDE SEQUENCE [LARGE SCALE GENOMIC DNA]</scope>
    <source>
        <strain evidence="3">PAL-8-15-08-1</strain>
    </source>
</reference>
<dbReference type="AlphaFoldDB" id="A0A1D8TP13"/>
<organism evidence="2 3">
    <name type="scientific">Moorena producens PAL-8-15-08-1</name>
    <dbReference type="NCBI Taxonomy" id="1458985"/>
    <lineage>
        <taxon>Bacteria</taxon>
        <taxon>Bacillati</taxon>
        <taxon>Cyanobacteriota</taxon>
        <taxon>Cyanophyceae</taxon>
        <taxon>Coleofasciculales</taxon>
        <taxon>Coleofasciculaceae</taxon>
        <taxon>Moorena</taxon>
    </lineage>
</organism>
<dbReference type="Proteomes" id="UP000177870">
    <property type="component" value="Chromosome"/>
</dbReference>
<keyword evidence="1" id="KW-0812">Transmembrane</keyword>
<dbReference type="KEGG" id="mpro:BJP34_07630"/>
<dbReference type="EMBL" id="CP017599">
    <property type="protein sequence ID" value="AOW99344.1"/>
    <property type="molecule type" value="Genomic_DNA"/>
</dbReference>